<dbReference type="RefSeq" id="WP_090764894.1">
    <property type="nucleotide sequence ID" value="NZ_FNFB01000008.1"/>
</dbReference>
<accession>A0A1G9C8T3</accession>
<dbReference type="Proteomes" id="UP000198683">
    <property type="component" value="Unassembled WGS sequence"/>
</dbReference>
<feature type="region of interest" description="Disordered" evidence="1">
    <location>
        <begin position="299"/>
        <end position="325"/>
    </location>
</feature>
<feature type="compositionally biased region" description="Low complexity" evidence="1">
    <location>
        <begin position="313"/>
        <end position="325"/>
    </location>
</feature>
<dbReference type="GO" id="GO:0016020">
    <property type="term" value="C:membrane"/>
    <property type="evidence" value="ECO:0007669"/>
    <property type="project" value="InterPro"/>
</dbReference>
<protein>
    <submittedName>
        <fullName evidence="2">Copper transport outer membrane protein, MctB</fullName>
    </submittedName>
</protein>
<name>A0A1G9C8T3_9ACTN</name>
<dbReference type="Pfam" id="PF11382">
    <property type="entry name" value="MctB"/>
    <property type="match status" value="1"/>
</dbReference>
<dbReference type="EMBL" id="FNFB01000008">
    <property type="protein sequence ID" value="SDK48049.1"/>
    <property type="molecule type" value="Genomic_DNA"/>
</dbReference>
<sequence length="325" mass="33644">MIDFRYHLVSIVAIFLALAVGIVLGTTLLQEPAVKSAQELTGRLTETNEELRTEIDTLRGREAGNDAFIAAATQNLVTGELVGQRVLLVETPGSSSSVREAAQQVLTQAGAEISGRVTLTEKFLDPRSRGVLDGLVNQLKPVNMLFPTTATSWDRAAALLASALVTNDAAQAGTPNTAATDVLSTFEAGGLLSFDGDPAQRATLAVVFAPERPYEGDNAEAQAGAVVSVANGFDVASRGTVLAGMAAPAAMPGDVISALRDNSEVAKRVSSIDTSDMPVGRVVMVYSLQEQLSGRAGQYGLGRGASAGMPQVTTPTPTPTTDSGS</sequence>
<gene>
    <name evidence="2" type="ORF">SAMN05421874_10816</name>
</gene>
<dbReference type="STRING" id="683260.SAMN05421874_10816"/>
<dbReference type="OrthoDB" id="4350157at2"/>
<dbReference type="InterPro" id="IPR021522">
    <property type="entry name" value="MctB"/>
</dbReference>
<proteinExistence type="predicted"/>
<evidence type="ECO:0000313" key="2">
    <source>
        <dbReference type="EMBL" id="SDK48049.1"/>
    </source>
</evidence>
<dbReference type="AlphaFoldDB" id="A0A1G9C8T3"/>
<organism evidence="2 3">
    <name type="scientific">Nonomuraea maritima</name>
    <dbReference type="NCBI Taxonomy" id="683260"/>
    <lineage>
        <taxon>Bacteria</taxon>
        <taxon>Bacillati</taxon>
        <taxon>Actinomycetota</taxon>
        <taxon>Actinomycetes</taxon>
        <taxon>Streptosporangiales</taxon>
        <taxon>Streptosporangiaceae</taxon>
        <taxon>Nonomuraea</taxon>
    </lineage>
</organism>
<evidence type="ECO:0000256" key="1">
    <source>
        <dbReference type="SAM" id="MobiDB-lite"/>
    </source>
</evidence>
<dbReference type="GO" id="GO:0055070">
    <property type="term" value="P:copper ion homeostasis"/>
    <property type="evidence" value="ECO:0007669"/>
    <property type="project" value="InterPro"/>
</dbReference>
<reference evidence="2 3" key="1">
    <citation type="submission" date="2016-10" db="EMBL/GenBank/DDBJ databases">
        <authorList>
            <person name="de Groot N.N."/>
        </authorList>
    </citation>
    <scope>NUCLEOTIDE SEQUENCE [LARGE SCALE GENOMIC DNA]</scope>
    <source>
        <strain evidence="2 3">CGMCC 4.5681</strain>
    </source>
</reference>
<evidence type="ECO:0000313" key="3">
    <source>
        <dbReference type="Proteomes" id="UP000198683"/>
    </source>
</evidence>
<keyword evidence="3" id="KW-1185">Reference proteome</keyword>